<dbReference type="PANTHER" id="PTHR23537">
    <property type="match status" value="1"/>
</dbReference>
<feature type="transmembrane region" description="Helical" evidence="6">
    <location>
        <begin position="216"/>
        <end position="232"/>
    </location>
</feature>
<organism evidence="8 9">
    <name type="scientific">Desulforamulus ruminis (strain ATCC 23193 / DSM 2154 / NCIMB 8452 / DL)</name>
    <name type="common">Desulfotomaculum ruminis</name>
    <dbReference type="NCBI Taxonomy" id="696281"/>
    <lineage>
        <taxon>Bacteria</taxon>
        <taxon>Bacillati</taxon>
        <taxon>Bacillota</taxon>
        <taxon>Clostridia</taxon>
        <taxon>Eubacteriales</taxon>
        <taxon>Peptococcaceae</taxon>
        <taxon>Desulforamulus</taxon>
    </lineage>
</organism>
<evidence type="ECO:0000256" key="6">
    <source>
        <dbReference type="SAM" id="Phobius"/>
    </source>
</evidence>
<feature type="transmembrane region" description="Helical" evidence="6">
    <location>
        <begin position="365"/>
        <end position="389"/>
    </location>
</feature>
<evidence type="ECO:0000256" key="3">
    <source>
        <dbReference type="ARBA" id="ARBA00022692"/>
    </source>
</evidence>
<feature type="transmembrane region" description="Helical" evidence="6">
    <location>
        <begin position="282"/>
        <end position="299"/>
    </location>
</feature>
<dbReference type="SUPFAM" id="SSF103473">
    <property type="entry name" value="MFS general substrate transporter"/>
    <property type="match status" value="1"/>
</dbReference>
<evidence type="ECO:0000256" key="2">
    <source>
        <dbReference type="ARBA" id="ARBA00022448"/>
    </source>
</evidence>
<dbReference type="GO" id="GO:0022857">
    <property type="term" value="F:transmembrane transporter activity"/>
    <property type="evidence" value="ECO:0007669"/>
    <property type="project" value="InterPro"/>
</dbReference>
<evidence type="ECO:0000256" key="5">
    <source>
        <dbReference type="ARBA" id="ARBA00023136"/>
    </source>
</evidence>
<sequence>MTEQSMNQKRTFWLFVLTGMLLVLTTSGFARMSYGAVLPYMQEDLSLSISQAGLIGTVMFLGYLVTVGLSGVLAFRWGAKAVLLAGGGGVLVSMLGLAWASSFWWVCLFMFVSGAGSALVFTPLMSVMIGWFPDKRGIALGIILSGAGIGMLLSGILTPLIMQQFADLSWRAVWIFFGLISLAVLLLAVVILKNPALTHTTDTQENKPQWLKNRELTKIALLYFLLGVSYLIPNLYQTSYMLENGFSSATAGWVYAVAGVFSIVGGPLWGGISDKIGAQKTLLAAWIFAVAGDLIPVLGTHIGGFILSAAIWGSSIGGLVTLIQVKASQQVPQRYVSAVIGFISVFYAVGQMMGPGLSGWISDHMGGFASAYVFGAIIYAAGLMVTLNLSKEAARISMAAKK</sequence>
<feature type="transmembrane region" description="Helical" evidence="6">
    <location>
        <begin position="108"/>
        <end position="131"/>
    </location>
</feature>
<evidence type="ECO:0000259" key="7">
    <source>
        <dbReference type="PROSITE" id="PS50850"/>
    </source>
</evidence>
<dbReference type="HOGENOM" id="CLU_001265_7_4_9"/>
<keyword evidence="5 6" id="KW-0472">Membrane</keyword>
<keyword evidence="2" id="KW-0813">Transport</keyword>
<dbReference type="STRING" id="696281.Desru_2169"/>
<keyword evidence="3 6" id="KW-0812">Transmembrane</keyword>
<feature type="transmembrane region" description="Helical" evidence="6">
    <location>
        <begin position="252"/>
        <end position="270"/>
    </location>
</feature>
<name>F6DKP4_DESRL</name>
<dbReference type="RefSeq" id="WP_013842179.1">
    <property type="nucleotide sequence ID" value="NC_015589.1"/>
</dbReference>
<proteinExistence type="predicted"/>
<dbReference type="EMBL" id="CP002780">
    <property type="protein sequence ID" value="AEG60419.1"/>
    <property type="molecule type" value="Genomic_DNA"/>
</dbReference>
<keyword evidence="4 6" id="KW-1133">Transmembrane helix</keyword>
<dbReference type="Gene3D" id="1.20.1250.20">
    <property type="entry name" value="MFS general substrate transporter like domains"/>
    <property type="match status" value="2"/>
</dbReference>
<dbReference type="KEGG" id="dru:Desru_2169"/>
<evidence type="ECO:0000256" key="1">
    <source>
        <dbReference type="ARBA" id="ARBA00004651"/>
    </source>
</evidence>
<accession>F6DKP4</accession>
<dbReference type="InterPro" id="IPR010645">
    <property type="entry name" value="MFS_4"/>
</dbReference>
<feature type="transmembrane region" description="Helical" evidence="6">
    <location>
        <begin position="138"/>
        <end position="161"/>
    </location>
</feature>
<dbReference type="InterPro" id="IPR020846">
    <property type="entry name" value="MFS_dom"/>
</dbReference>
<dbReference type="PROSITE" id="PS50850">
    <property type="entry name" value="MFS"/>
    <property type="match status" value="1"/>
</dbReference>
<feature type="transmembrane region" description="Helical" evidence="6">
    <location>
        <begin position="82"/>
        <end position="102"/>
    </location>
</feature>
<evidence type="ECO:0000313" key="9">
    <source>
        <dbReference type="Proteomes" id="UP000009234"/>
    </source>
</evidence>
<dbReference type="eggNOG" id="COG2271">
    <property type="taxonomic scope" value="Bacteria"/>
</dbReference>
<dbReference type="Proteomes" id="UP000009234">
    <property type="component" value="Chromosome"/>
</dbReference>
<dbReference type="Pfam" id="PF06779">
    <property type="entry name" value="MFS_4"/>
    <property type="match status" value="1"/>
</dbReference>
<feature type="transmembrane region" description="Helical" evidence="6">
    <location>
        <begin position="173"/>
        <end position="192"/>
    </location>
</feature>
<dbReference type="AlphaFoldDB" id="F6DKP4"/>
<dbReference type="GO" id="GO:0005886">
    <property type="term" value="C:plasma membrane"/>
    <property type="evidence" value="ECO:0007669"/>
    <property type="project" value="UniProtKB-SubCell"/>
</dbReference>
<feature type="transmembrane region" description="Helical" evidence="6">
    <location>
        <begin position="54"/>
        <end position="75"/>
    </location>
</feature>
<feature type="transmembrane region" description="Helical" evidence="6">
    <location>
        <begin position="335"/>
        <end position="353"/>
    </location>
</feature>
<dbReference type="PANTHER" id="PTHR23537:SF1">
    <property type="entry name" value="SUGAR TRANSPORTER"/>
    <property type="match status" value="1"/>
</dbReference>
<feature type="transmembrane region" description="Helical" evidence="6">
    <location>
        <begin position="12"/>
        <end position="34"/>
    </location>
</feature>
<gene>
    <name evidence="8" type="ordered locus">Desru_2169</name>
</gene>
<feature type="transmembrane region" description="Helical" evidence="6">
    <location>
        <begin position="305"/>
        <end position="323"/>
    </location>
</feature>
<feature type="domain" description="Major facilitator superfamily (MFS) profile" evidence="7">
    <location>
        <begin position="12"/>
        <end position="394"/>
    </location>
</feature>
<comment type="subcellular location">
    <subcellularLocation>
        <location evidence="1">Cell membrane</location>
        <topology evidence="1">Multi-pass membrane protein</topology>
    </subcellularLocation>
</comment>
<protein>
    <submittedName>
        <fullName evidence="8">Major facilitator superfamily MFS_1</fullName>
    </submittedName>
</protein>
<evidence type="ECO:0000313" key="8">
    <source>
        <dbReference type="EMBL" id="AEG60419.1"/>
    </source>
</evidence>
<evidence type="ECO:0000256" key="4">
    <source>
        <dbReference type="ARBA" id="ARBA00022989"/>
    </source>
</evidence>
<keyword evidence="9" id="KW-1185">Reference proteome</keyword>
<dbReference type="InterPro" id="IPR036259">
    <property type="entry name" value="MFS_trans_sf"/>
</dbReference>
<reference evidence="8 9" key="2">
    <citation type="journal article" date="2012" name="Stand. Genomic Sci.">
        <title>Complete genome sequence of the sulfate-reducing firmicute Desulfotomaculum ruminis type strain (DL(T)).</title>
        <authorList>
            <person name="Spring S."/>
            <person name="Visser M."/>
            <person name="Lu M."/>
            <person name="Copeland A."/>
            <person name="Lapidus A."/>
            <person name="Lucas S."/>
            <person name="Cheng J.F."/>
            <person name="Han C."/>
            <person name="Tapia R."/>
            <person name="Goodwin L.A."/>
            <person name="Pitluck S."/>
            <person name="Ivanova N."/>
            <person name="Land M."/>
            <person name="Hauser L."/>
            <person name="Larimer F."/>
            <person name="Rohde M."/>
            <person name="Goker M."/>
            <person name="Detter J.C."/>
            <person name="Kyrpides N.C."/>
            <person name="Woyke T."/>
            <person name="Schaap P.J."/>
            <person name="Plugge C.M."/>
            <person name="Muyzer G."/>
            <person name="Kuever J."/>
            <person name="Pereira I.A."/>
            <person name="Parshina S.N."/>
            <person name="Bernier-Latmani R."/>
            <person name="Stams A.J."/>
            <person name="Klenk H.P."/>
        </authorList>
    </citation>
    <scope>NUCLEOTIDE SEQUENCE [LARGE SCALE GENOMIC DNA]</scope>
    <source>
        <strain evidence="9">ATCC 23193 / DSM 2154 / NCIB 8452 / DL</strain>
    </source>
</reference>
<reference evidence="9" key="1">
    <citation type="submission" date="2011-05" db="EMBL/GenBank/DDBJ databases">
        <title>Complete sequence of Desulfotomaculum ruminis DSM 2154.</title>
        <authorList>
            <person name="Lucas S."/>
            <person name="Copeland A."/>
            <person name="Lapidus A."/>
            <person name="Cheng J.-F."/>
            <person name="Goodwin L."/>
            <person name="Pitluck S."/>
            <person name="Lu M."/>
            <person name="Detter J.C."/>
            <person name="Han C."/>
            <person name="Tapia R."/>
            <person name="Land M."/>
            <person name="Hauser L."/>
            <person name="Kyrpides N."/>
            <person name="Ivanova N."/>
            <person name="Mikhailova N."/>
            <person name="Pagani I."/>
            <person name="Stams A.J.M."/>
            <person name="Plugge C.M."/>
            <person name="Muyzer G."/>
            <person name="Kuever J."/>
            <person name="Parshina S.N."/>
            <person name="Ivanova A.E."/>
            <person name="Nazina T.N."/>
            <person name="Brambilla E."/>
            <person name="Spring S."/>
            <person name="Klenk H.-P."/>
            <person name="Woyke T."/>
        </authorList>
    </citation>
    <scope>NUCLEOTIDE SEQUENCE [LARGE SCALE GENOMIC DNA]</scope>
    <source>
        <strain evidence="9">ATCC 23193 / DSM 2154 / NCIB 8452 / DL</strain>
    </source>
</reference>